<protein>
    <recommendedName>
        <fullName evidence="5">Transmembrane protein 209</fullName>
    </recommendedName>
</protein>
<dbReference type="AlphaFoldDB" id="A0A7R9PYB8"/>
<dbReference type="Proteomes" id="UP000759131">
    <property type="component" value="Unassembled WGS sequence"/>
</dbReference>
<name>A0A7R9PYB8_9ACAR</name>
<accession>A0A7R9PYB8</accession>
<keyword evidence="4" id="KW-1185">Reference proteome</keyword>
<feature type="compositionally biased region" description="Polar residues" evidence="1">
    <location>
        <begin position="142"/>
        <end position="155"/>
    </location>
</feature>
<dbReference type="EMBL" id="OC857680">
    <property type="protein sequence ID" value="CAD7625490.1"/>
    <property type="molecule type" value="Genomic_DNA"/>
</dbReference>
<evidence type="ECO:0000256" key="2">
    <source>
        <dbReference type="SAM" id="Phobius"/>
    </source>
</evidence>
<dbReference type="GO" id="GO:0016020">
    <property type="term" value="C:membrane"/>
    <property type="evidence" value="ECO:0007669"/>
    <property type="project" value="TreeGrafter"/>
</dbReference>
<dbReference type="PANTHER" id="PTHR21780">
    <property type="entry name" value="TRANSMEMBRANE PROTEIN 209"/>
    <property type="match status" value="1"/>
</dbReference>
<evidence type="ECO:0000313" key="4">
    <source>
        <dbReference type="Proteomes" id="UP000759131"/>
    </source>
</evidence>
<feature type="transmembrane region" description="Helical" evidence="2">
    <location>
        <begin position="29"/>
        <end position="51"/>
    </location>
</feature>
<evidence type="ECO:0000256" key="1">
    <source>
        <dbReference type="SAM" id="MobiDB-lite"/>
    </source>
</evidence>
<keyword evidence="2" id="KW-1133">Transmembrane helix</keyword>
<proteinExistence type="predicted"/>
<keyword evidence="2" id="KW-0812">Transmembrane</keyword>
<dbReference type="EMBL" id="CAJPIZ010003105">
    <property type="protein sequence ID" value="CAG2105920.1"/>
    <property type="molecule type" value="Genomic_DNA"/>
</dbReference>
<dbReference type="OrthoDB" id="509821at2759"/>
<evidence type="ECO:0000313" key="3">
    <source>
        <dbReference type="EMBL" id="CAD7625490.1"/>
    </source>
</evidence>
<reference evidence="3" key="1">
    <citation type="submission" date="2020-11" db="EMBL/GenBank/DDBJ databases">
        <authorList>
            <person name="Tran Van P."/>
        </authorList>
    </citation>
    <scope>NUCLEOTIDE SEQUENCE</scope>
</reference>
<sequence>MSTNVPSDGLVTMDVVLRRRRLLTESRHSLIWSAVNVFFASILAIDLNYFMAEIELNSQQMKAFGVKDNEFGFKQCKPTVEPPVDPIVRSPNPIFEMSAASDLDKHLSLNSTQLSEGLNWTQLDSSLDTTSHSWQFHAGQSPDKSLNASNGSSSGFVRLRRSTNKANTNESFVTNERELGLYLKDFEQRELRLEELTELDKRRQNTSAASGWAHTLPPAVDDSNQNAYQFAIESPLRLNSSDFDSINSSPTSSKAMDLFLTKLKIDEIVMNQWIENIRKWISLTILCRVVDQMDKINDSLVKSGHLEAVIGEASLQSLKQIVALKKPQFSSLEAFLPFLELSSNQQYLVQRIRELSKGGSIGKFQWNSGGNYNLKPWTDELVTDSAIIMHLFCTYMDMRLPSNPNSPDGKAFTNLYYKSLSGPVPKSPIHIFEAKANAPHYKLHTKEEVWELPIGRNNLFHAILAFIHCVKSEQLGYLGRINLGSSGINILWVIE</sequence>
<dbReference type="PANTHER" id="PTHR21780:SF0">
    <property type="entry name" value="TRANSMEMBRANE PROTEIN 209"/>
    <property type="match status" value="1"/>
</dbReference>
<gene>
    <name evidence="3" type="ORF">OSB1V03_LOCUS5924</name>
</gene>
<keyword evidence="2" id="KW-0472">Membrane</keyword>
<dbReference type="Pfam" id="PF09786">
    <property type="entry name" value="CytochromB561_N"/>
    <property type="match status" value="1"/>
</dbReference>
<organism evidence="3">
    <name type="scientific">Medioppia subpectinata</name>
    <dbReference type="NCBI Taxonomy" id="1979941"/>
    <lineage>
        <taxon>Eukaryota</taxon>
        <taxon>Metazoa</taxon>
        <taxon>Ecdysozoa</taxon>
        <taxon>Arthropoda</taxon>
        <taxon>Chelicerata</taxon>
        <taxon>Arachnida</taxon>
        <taxon>Acari</taxon>
        <taxon>Acariformes</taxon>
        <taxon>Sarcoptiformes</taxon>
        <taxon>Oribatida</taxon>
        <taxon>Brachypylina</taxon>
        <taxon>Oppioidea</taxon>
        <taxon>Oppiidae</taxon>
        <taxon>Medioppia</taxon>
    </lineage>
</organism>
<dbReference type="InterPro" id="IPR019176">
    <property type="entry name" value="Cytochrome_B561-rel"/>
</dbReference>
<evidence type="ECO:0008006" key="5">
    <source>
        <dbReference type="Google" id="ProtNLM"/>
    </source>
</evidence>
<feature type="region of interest" description="Disordered" evidence="1">
    <location>
        <begin position="134"/>
        <end position="161"/>
    </location>
</feature>